<feature type="chain" id="PRO_5008342015" evidence="1">
    <location>
        <begin position="20"/>
        <end position="132"/>
    </location>
</feature>
<sequence length="132" mass="14790">MMFTKLLFAFVPLVLSATAQPFGIVIQGAKGLGASDENAQGQKHWEIKDEQTYPILLQEEHKSETFKATIYEGAKPTKTVDCTVGVVDIKPTASMYRWDMKDIKDTKWPGSYAHHEDNWAALCQDPESLKDA</sequence>
<reference evidence="3" key="2">
    <citation type="submission" date="2013-07" db="EMBL/GenBank/DDBJ databases">
        <authorList>
            <consortium name="The Broad Institute Genome Sequencing Platform"/>
            <person name="Cuomo C."/>
            <person name="Litvintseva A."/>
            <person name="Chen Y."/>
            <person name="Heitman J."/>
            <person name="Sun S."/>
            <person name="Springer D."/>
            <person name="Dromer F."/>
            <person name="Young S.K."/>
            <person name="Zeng Q."/>
            <person name="Gargeya S."/>
            <person name="Fitzgerald M."/>
            <person name="Abouelleil A."/>
            <person name="Alvarado L."/>
            <person name="Berlin A.M."/>
            <person name="Chapman S.B."/>
            <person name="Dewar J."/>
            <person name="Goldberg J."/>
            <person name="Griggs A."/>
            <person name="Gujja S."/>
            <person name="Hansen M."/>
            <person name="Howarth C."/>
            <person name="Imamovic A."/>
            <person name="Larimer J."/>
            <person name="McCowan C."/>
            <person name="Murphy C."/>
            <person name="Pearson M."/>
            <person name="Priest M."/>
            <person name="Roberts A."/>
            <person name="Saif S."/>
            <person name="Shea T."/>
            <person name="Sykes S."/>
            <person name="Wortman J."/>
            <person name="Nusbaum C."/>
            <person name="Birren B."/>
        </authorList>
    </citation>
    <scope>NUCLEOTIDE SEQUENCE</scope>
    <source>
        <strain evidence="3">CBS 10117</strain>
    </source>
</reference>
<feature type="signal peptide" evidence="1">
    <location>
        <begin position="1"/>
        <end position="19"/>
    </location>
</feature>
<reference evidence="2" key="1">
    <citation type="submission" date="2013-07" db="EMBL/GenBank/DDBJ databases">
        <title>The Genome Sequence of Cryptococcus dejecticola CBS10117.</title>
        <authorList>
            <consortium name="The Broad Institute Genome Sequencing Platform"/>
            <person name="Cuomo C."/>
            <person name="Litvintseva A."/>
            <person name="Chen Y."/>
            <person name="Heitman J."/>
            <person name="Sun S."/>
            <person name="Springer D."/>
            <person name="Dromer F."/>
            <person name="Young S.K."/>
            <person name="Zeng Q."/>
            <person name="Gargeya S."/>
            <person name="Fitzgerald M."/>
            <person name="Abouelleil A."/>
            <person name="Alvarado L."/>
            <person name="Berlin A.M."/>
            <person name="Chapman S.B."/>
            <person name="Dewar J."/>
            <person name="Goldberg J."/>
            <person name="Griggs A."/>
            <person name="Gujja S."/>
            <person name="Hansen M."/>
            <person name="Howarth C."/>
            <person name="Imamovic A."/>
            <person name="Larimer J."/>
            <person name="McCowan C."/>
            <person name="Murphy C."/>
            <person name="Pearson M."/>
            <person name="Priest M."/>
            <person name="Roberts A."/>
            <person name="Saif S."/>
            <person name="Shea T."/>
            <person name="Sykes S."/>
            <person name="Wortman J."/>
            <person name="Nusbaum C."/>
            <person name="Birren B."/>
        </authorList>
    </citation>
    <scope>NUCLEOTIDE SEQUENCE [LARGE SCALE GENOMIC DNA]</scope>
    <source>
        <strain evidence="2">CBS 10117</strain>
    </source>
</reference>
<proteinExistence type="predicted"/>
<dbReference type="Proteomes" id="UP000078595">
    <property type="component" value="Chromosome 7"/>
</dbReference>
<dbReference type="GeneID" id="28969883"/>
<name>A0A1A6A1G1_9TREE</name>
<evidence type="ECO:0000313" key="4">
    <source>
        <dbReference type="Proteomes" id="UP000078595"/>
    </source>
</evidence>
<dbReference type="RefSeq" id="XP_018261741.1">
    <property type="nucleotide sequence ID" value="XM_018409468.1"/>
</dbReference>
<keyword evidence="4" id="KW-1185">Reference proteome</keyword>
<protein>
    <submittedName>
        <fullName evidence="2">Uncharacterized protein</fullName>
    </submittedName>
</protein>
<organism evidence="2">
    <name type="scientific">Kwoniella dejecticola CBS 10117</name>
    <dbReference type="NCBI Taxonomy" id="1296121"/>
    <lineage>
        <taxon>Eukaryota</taxon>
        <taxon>Fungi</taxon>
        <taxon>Dikarya</taxon>
        <taxon>Basidiomycota</taxon>
        <taxon>Agaricomycotina</taxon>
        <taxon>Tremellomycetes</taxon>
        <taxon>Tremellales</taxon>
        <taxon>Cryptococcaceae</taxon>
        <taxon>Kwoniella</taxon>
    </lineage>
</organism>
<dbReference type="EMBL" id="CP144536">
    <property type="protein sequence ID" value="WWC63562.1"/>
    <property type="molecule type" value="Genomic_DNA"/>
</dbReference>
<dbReference type="AlphaFoldDB" id="A0A1A6A1G1"/>
<keyword evidence="1" id="KW-0732">Signal</keyword>
<evidence type="ECO:0000313" key="3">
    <source>
        <dbReference type="EMBL" id="WWC63562.1"/>
    </source>
</evidence>
<accession>A0A1A6A1G1</accession>
<dbReference type="EMBL" id="KI894033">
    <property type="protein sequence ID" value="OBR83899.1"/>
    <property type="molecule type" value="Genomic_DNA"/>
</dbReference>
<dbReference type="KEGG" id="kdj:28969883"/>
<reference evidence="3" key="3">
    <citation type="submission" date="2024-02" db="EMBL/GenBank/DDBJ databases">
        <title>Comparative genomics of Cryptococcus and Kwoniella reveals pathogenesis evolution and contrasting modes of karyotype evolution via chromosome fusion or intercentromeric recombination.</title>
        <authorList>
            <person name="Coelho M.A."/>
            <person name="David-Palma M."/>
            <person name="Shea T."/>
            <person name="Bowers K."/>
            <person name="McGinley-Smith S."/>
            <person name="Mohammad A.W."/>
            <person name="Gnirke A."/>
            <person name="Yurkov A.M."/>
            <person name="Nowrousian M."/>
            <person name="Sun S."/>
            <person name="Cuomo C.A."/>
            <person name="Heitman J."/>
        </authorList>
    </citation>
    <scope>NUCLEOTIDE SEQUENCE</scope>
    <source>
        <strain evidence="3">CBS 10117</strain>
    </source>
</reference>
<evidence type="ECO:0000313" key="2">
    <source>
        <dbReference type="EMBL" id="OBR83899.1"/>
    </source>
</evidence>
<evidence type="ECO:0000256" key="1">
    <source>
        <dbReference type="SAM" id="SignalP"/>
    </source>
</evidence>
<gene>
    <name evidence="2" type="ORF">I303_06184</name>
    <name evidence="3" type="ORF">I303_106166</name>
</gene>
<dbReference type="VEuPathDB" id="FungiDB:I303_06184"/>